<dbReference type="InParanoid" id="A0A165F6A6"/>
<dbReference type="Proteomes" id="UP000076842">
    <property type="component" value="Unassembled WGS sequence"/>
</dbReference>
<sequence length="77" mass="8533">MAMYCTHTYFLAISVSPFSRTSLFSAFSLSSHFCILRATSYHLPEPGMVEMRQERVHGAAGMGGWKRKAGSRISSLS</sequence>
<reference evidence="1 2" key="1">
    <citation type="journal article" date="2016" name="Mol. Biol. Evol.">
        <title>Comparative Genomics of Early-Diverging Mushroom-Forming Fungi Provides Insights into the Origins of Lignocellulose Decay Capabilities.</title>
        <authorList>
            <person name="Nagy L.G."/>
            <person name="Riley R."/>
            <person name="Tritt A."/>
            <person name="Adam C."/>
            <person name="Daum C."/>
            <person name="Floudas D."/>
            <person name="Sun H."/>
            <person name="Yadav J.S."/>
            <person name="Pangilinan J."/>
            <person name="Larsson K.H."/>
            <person name="Matsuura K."/>
            <person name="Barry K."/>
            <person name="Labutti K."/>
            <person name="Kuo R."/>
            <person name="Ohm R.A."/>
            <person name="Bhattacharya S.S."/>
            <person name="Shirouzu T."/>
            <person name="Yoshinaga Y."/>
            <person name="Martin F.M."/>
            <person name="Grigoriev I.V."/>
            <person name="Hibbett D.S."/>
        </authorList>
    </citation>
    <scope>NUCLEOTIDE SEQUENCE [LARGE SCALE GENOMIC DNA]</scope>
    <source>
        <strain evidence="1 2">HHB12733</strain>
    </source>
</reference>
<accession>A0A165F6A6</accession>
<name>A0A165F6A6_9BASI</name>
<evidence type="ECO:0000313" key="2">
    <source>
        <dbReference type="Proteomes" id="UP000076842"/>
    </source>
</evidence>
<dbReference type="EMBL" id="KV423980">
    <property type="protein sequence ID" value="KZT56278.1"/>
    <property type="molecule type" value="Genomic_DNA"/>
</dbReference>
<gene>
    <name evidence="1" type="ORF">CALCODRAFT_321664</name>
</gene>
<proteinExistence type="predicted"/>
<protein>
    <submittedName>
        <fullName evidence="1">Uncharacterized protein</fullName>
    </submittedName>
</protein>
<evidence type="ECO:0000313" key="1">
    <source>
        <dbReference type="EMBL" id="KZT56278.1"/>
    </source>
</evidence>
<dbReference type="AlphaFoldDB" id="A0A165F6A6"/>
<organism evidence="1 2">
    <name type="scientific">Calocera cornea HHB12733</name>
    <dbReference type="NCBI Taxonomy" id="1353952"/>
    <lineage>
        <taxon>Eukaryota</taxon>
        <taxon>Fungi</taxon>
        <taxon>Dikarya</taxon>
        <taxon>Basidiomycota</taxon>
        <taxon>Agaricomycotina</taxon>
        <taxon>Dacrymycetes</taxon>
        <taxon>Dacrymycetales</taxon>
        <taxon>Dacrymycetaceae</taxon>
        <taxon>Calocera</taxon>
    </lineage>
</organism>
<keyword evidence="2" id="KW-1185">Reference proteome</keyword>